<protein>
    <submittedName>
        <fullName evidence="1">Conjugal transfer protein TraS</fullName>
    </submittedName>
</protein>
<organism evidence="1 2">
    <name type="scientific">Edwardsiella tarda ATCC 15947 = NBRC 105688</name>
    <dbReference type="NCBI Taxonomy" id="667121"/>
    <lineage>
        <taxon>Bacteria</taxon>
        <taxon>Pseudomonadati</taxon>
        <taxon>Pseudomonadota</taxon>
        <taxon>Gammaproteobacteria</taxon>
        <taxon>Enterobacterales</taxon>
        <taxon>Hafniaceae</taxon>
        <taxon>Edwardsiella</taxon>
    </lineage>
</organism>
<keyword evidence="2" id="KW-1185">Reference proteome</keyword>
<evidence type="ECO:0000313" key="2">
    <source>
        <dbReference type="Proteomes" id="UP000245918"/>
    </source>
</evidence>
<accession>A0AC61TMV5</accession>
<dbReference type="Proteomes" id="UP000245918">
    <property type="component" value="Plasmid pET-ATCC-159-1"/>
</dbReference>
<evidence type="ECO:0000313" key="1">
    <source>
        <dbReference type="EMBL" id="UCQ01964.1"/>
    </source>
</evidence>
<name>A0AC61TMV5_EDWTA</name>
<reference evidence="1" key="1">
    <citation type="submission" date="2021-09" db="EMBL/GenBank/DDBJ databases">
        <title>Comparative genomics of Edwardsiella genus reveals species-based diversity.</title>
        <authorList>
            <person name="Tekedar H.C."/>
            <person name="Kumru S."/>
            <person name="Waldbieser G.C."/>
            <person name="Reichley S.R."/>
            <person name="Lawrence M.L."/>
            <person name="Griffin M.J."/>
        </authorList>
    </citation>
    <scope>NUCLEOTIDE SEQUENCE</scope>
    <source>
        <strain evidence="1">ATCC 15947</strain>
    </source>
</reference>
<dbReference type="EMBL" id="CP084508">
    <property type="protein sequence ID" value="UCQ01964.1"/>
    <property type="molecule type" value="Genomic_DNA"/>
</dbReference>
<sequence>MITHEKIKNETEELKVILSNGKMEIPTMWECMWPGLLFVAWLILCGIVSYAISDYASQMVLLMYVGGGGIIGFMILMSSSNARGLFLSVPYEFRKKSLIYNFVGSKVKYYAVSALILLFFMAIVCGVFNFSWFVFLIVFTILFISVMMIDFSRYQLAAFSNVISAFKDSKNA</sequence>
<keyword evidence="1" id="KW-0614">Plasmid</keyword>
<geneLocation type="plasmid" evidence="1 2">
    <name>pET-ATCC-159-1</name>
</geneLocation>
<proteinExistence type="predicted"/>
<gene>
    <name evidence="1" type="ORF">DCL27_17445</name>
</gene>